<dbReference type="InterPro" id="IPR004360">
    <property type="entry name" value="Glyas_Fos-R_dOase_dom"/>
</dbReference>
<dbReference type="RefSeq" id="WP_089300443.1">
    <property type="nucleotide sequence ID" value="NZ_FZNW01000005.1"/>
</dbReference>
<name>A0A238W4J0_9PSEU</name>
<proteinExistence type="predicted"/>
<dbReference type="PROSITE" id="PS51819">
    <property type="entry name" value="VOC"/>
    <property type="match status" value="1"/>
</dbReference>
<evidence type="ECO:0000313" key="3">
    <source>
        <dbReference type="Proteomes" id="UP000198348"/>
    </source>
</evidence>
<dbReference type="AlphaFoldDB" id="A0A238W4J0"/>
<dbReference type="InterPro" id="IPR037523">
    <property type="entry name" value="VOC_core"/>
</dbReference>
<dbReference type="PANTHER" id="PTHR34109">
    <property type="entry name" value="BNAUNNG04460D PROTEIN-RELATED"/>
    <property type="match status" value="1"/>
</dbReference>
<protein>
    <submittedName>
        <fullName evidence="2">PhnB protein</fullName>
    </submittedName>
</protein>
<gene>
    <name evidence="2" type="ORF">SAMN06265360_105110</name>
</gene>
<evidence type="ECO:0000259" key="1">
    <source>
        <dbReference type="PROSITE" id="PS51819"/>
    </source>
</evidence>
<dbReference type="Pfam" id="PF00903">
    <property type="entry name" value="Glyoxalase"/>
    <property type="match status" value="1"/>
</dbReference>
<dbReference type="SUPFAM" id="SSF54593">
    <property type="entry name" value="Glyoxalase/Bleomycin resistance protein/Dihydroxybiphenyl dioxygenase"/>
    <property type="match status" value="1"/>
</dbReference>
<accession>A0A238W4J0</accession>
<organism evidence="2 3">
    <name type="scientific">Haloechinothrix alba</name>
    <dbReference type="NCBI Taxonomy" id="664784"/>
    <lineage>
        <taxon>Bacteria</taxon>
        <taxon>Bacillati</taxon>
        <taxon>Actinomycetota</taxon>
        <taxon>Actinomycetes</taxon>
        <taxon>Pseudonocardiales</taxon>
        <taxon>Pseudonocardiaceae</taxon>
        <taxon>Haloechinothrix</taxon>
    </lineage>
</organism>
<reference evidence="2 3" key="1">
    <citation type="submission" date="2017-06" db="EMBL/GenBank/DDBJ databases">
        <authorList>
            <person name="Kim H.J."/>
            <person name="Triplett B.A."/>
        </authorList>
    </citation>
    <scope>NUCLEOTIDE SEQUENCE [LARGE SCALE GENOMIC DNA]</scope>
    <source>
        <strain evidence="2 3">DSM 45207</strain>
    </source>
</reference>
<dbReference type="CDD" id="cd07246">
    <property type="entry name" value="VOC_like"/>
    <property type="match status" value="1"/>
</dbReference>
<dbReference type="EMBL" id="FZNW01000005">
    <property type="protein sequence ID" value="SNR41472.1"/>
    <property type="molecule type" value="Genomic_DNA"/>
</dbReference>
<dbReference type="Gene3D" id="3.30.720.120">
    <property type="match status" value="1"/>
</dbReference>
<evidence type="ECO:0000313" key="2">
    <source>
        <dbReference type="EMBL" id="SNR41472.1"/>
    </source>
</evidence>
<dbReference type="Gene3D" id="3.30.720.110">
    <property type="match status" value="1"/>
</dbReference>
<sequence>MADQDVPMPAVTPHLVVDGAAQAIEFYKAAFGAVEAMRVPAEDGSGKLMHAAVTINGGLVMLMDDFPEYGDGNGSSPRALGGSPVTIHLDLPDVDATWQRAVDAGATVAMPLEDQFWGDRYGQLTDPFGHTWSLASPTAAETAE</sequence>
<dbReference type="OrthoDB" id="9795306at2"/>
<feature type="domain" description="VOC" evidence="1">
    <location>
        <begin position="7"/>
        <end position="137"/>
    </location>
</feature>
<keyword evidence="3" id="KW-1185">Reference proteome</keyword>
<dbReference type="InterPro" id="IPR029068">
    <property type="entry name" value="Glyas_Bleomycin-R_OHBP_Dase"/>
</dbReference>
<dbReference type="Proteomes" id="UP000198348">
    <property type="component" value="Unassembled WGS sequence"/>
</dbReference>
<dbReference type="PANTHER" id="PTHR34109:SF1">
    <property type="entry name" value="VOC DOMAIN-CONTAINING PROTEIN"/>
    <property type="match status" value="1"/>
</dbReference>